<keyword evidence="4" id="KW-1185">Reference proteome</keyword>
<sequence length="105" mass="12093">MQVMQNLSPDSFTLVRVISALAELSMPRQAKWIHRLDEKHVSTWNAMIDGYGTHSLWEEAVELFEEMRKGHPKPNEVTFLCVVSACSHSGYVDKGRYYFSIMKEA</sequence>
<organism evidence="3 4">
    <name type="scientific">Lithospermum erythrorhizon</name>
    <name type="common">Purple gromwell</name>
    <name type="synonym">Lithospermum officinale var. erythrorhizon</name>
    <dbReference type="NCBI Taxonomy" id="34254"/>
    <lineage>
        <taxon>Eukaryota</taxon>
        <taxon>Viridiplantae</taxon>
        <taxon>Streptophyta</taxon>
        <taxon>Embryophyta</taxon>
        <taxon>Tracheophyta</taxon>
        <taxon>Spermatophyta</taxon>
        <taxon>Magnoliopsida</taxon>
        <taxon>eudicotyledons</taxon>
        <taxon>Gunneridae</taxon>
        <taxon>Pentapetalae</taxon>
        <taxon>asterids</taxon>
        <taxon>lamiids</taxon>
        <taxon>Boraginales</taxon>
        <taxon>Boraginaceae</taxon>
        <taxon>Boraginoideae</taxon>
        <taxon>Lithospermeae</taxon>
        <taxon>Lithospermum</taxon>
    </lineage>
</organism>
<dbReference type="GO" id="GO:0003723">
    <property type="term" value="F:RNA binding"/>
    <property type="evidence" value="ECO:0007669"/>
    <property type="project" value="InterPro"/>
</dbReference>
<evidence type="ECO:0008006" key="5">
    <source>
        <dbReference type="Google" id="ProtNLM"/>
    </source>
</evidence>
<dbReference type="PROSITE" id="PS51375">
    <property type="entry name" value="PPR"/>
    <property type="match status" value="1"/>
</dbReference>
<proteinExistence type="predicted"/>
<keyword evidence="1" id="KW-0677">Repeat</keyword>
<dbReference type="Pfam" id="PF13041">
    <property type="entry name" value="PPR_2"/>
    <property type="match status" value="1"/>
</dbReference>
<dbReference type="AlphaFoldDB" id="A0AAV3PRV9"/>
<dbReference type="PANTHER" id="PTHR47926">
    <property type="entry name" value="PENTATRICOPEPTIDE REPEAT-CONTAINING PROTEIN"/>
    <property type="match status" value="1"/>
</dbReference>
<feature type="repeat" description="PPR" evidence="2">
    <location>
        <begin position="40"/>
        <end position="74"/>
    </location>
</feature>
<name>A0AAV3PRV9_LITER</name>
<gene>
    <name evidence="3" type="ORF">LIER_37742</name>
</gene>
<dbReference type="NCBIfam" id="TIGR00756">
    <property type="entry name" value="PPR"/>
    <property type="match status" value="1"/>
</dbReference>
<dbReference type="InterPro" id="IPR046960">
    <property type="entry name" value="PPR_At4g14850-like_plant"/>
</dbReference>
<evidence type="ECO:0000313" key="3">
    <source>
        <dbReference type="EMBL" id="GAA0153823.1"/>
    </source>
</evidence>
<dbReference type="Gene3D" id="1.25.40.10">
    <property type="entry name" value="Tetratricopeptide repeat domain"/>
    <property type="match status" value="1"/>
</dbReference>
<dbReference type="InterPro" id="IPR011990">
    <property type="entry name" value="TPR-like_helical_dom_sf"/>
</dbReference>
<dbReference type="EMBL" id="BAABME010018438">
    <property type="protein sequence ID" value="GAA0153823.1"/>
    <property type="molecule type" value="Genomic_DNA"/>
</dbReference>
<evidence type="ECO:0000313" key="4">
    <source>
        <dbReference type="Proteomes" id="UP001454036"/>
    </source>
</evidence>
<protein>
    <recommendedName>
        <fullName evidence="5">Pentatricopeptide repeat-containing protein</fullName>
    </recommendedName>
</protein>
<evidence type="ECO:0000256" key="2">
    <source>
        <dbReference type="PROSITE-ProRule" id="PRU00708"/>
    </source>
</evidence>
<dbReference type="GO" id="GO:0009451">
    <property type="term" value="P:RNA modification"/>
    <property type="evidence" value="ECO:0007669"/>
    <property type="project" value="InterPro"/>
</dbReference>
<dbReference type="PANTHER" id="PTHR47926:SF373">
    <property type="entry name" value="TETRATRICOPEPTIDE-LIKE HELICAL DOMAIN SUPERFAMILY, DYW DOMAIN-CONTAINING PROTEIN"/>
    <property type="match status" value="1"/>
</dbReference>
<accession>A0AAV3PRV9</accession>
<dbReference type="InterPro" id="IPR002885">
    <property type="entry name" value="PPR_rpt"/>
</dbReference>
<reference evidence="3 4" key="1">
    <citation type="submission" date="2024-01" db="EMBL/GenBank/DDBJ databases">
        <title>The complete chloroplast genome sequence of Lithospermum erythrorhizon: insights into the phylogenetic relationship among Boraginaceae species and the maternal lineages of purple gromwells.</title>
        <authorList>
            <person name="Okada T."/>
            <person name="Watanabe K."/>
        </authorList>
    </citation>
    <scope>NUCLEOTIDE SEQUENCE [LARGE SCALE GENOMIC DNA]</scope>
</reference>
<dbReference type="Proteomes" id="UP001454036">
    <property type="component" value="Unassembled WGS sequence"/>
</dbReference>
<evidence type="ECO:0000256" key="1">
    <source>
        <dbReference type="ARBA" id="ARBA00022737"/>
    </source>
</evidence>
<comment type="caution">
    <text evidence="3">The sequence shown here is derived from an EMBL/GenBank/DDBJ whole genome shotgun (WGS) entry which is preliminary data.</text>
</comment>